<keyword evidence="1" id="KW-0808">Transferase</keyword>
<dbReference type="InParanoid" id="A0A0G4ESG2"/>
<dbReference type="PROSITE" id="PS51194">
    <property type="entry name" value="HELICASE_CTER"/>
    <property type="match status" value="1"/>
</dbReference>
<dbReference type="Gene3D" id="3.30.40.10">
    <property type="entry name" value="Zinc/RING finger domain, C3HC4 (zinc finger)"/>
    <property type="match status" value="1"/>
</dbReference>
<dbReference type="PANTHER" id="PTHR18934">
    <property type="entry name" value="ATP-DEPENDENT RNA HELICASE"/>
    <property type="match status" value="1"/>
</dbReference>
<keyword evidence="3" id="KW-0677">Repeat</keyword>
<keyword evidence="9" id="KW-0862">Zinc</keyword>
<dbReference type="Proteomes" id="UP000041254">
    <property type="component" value="Unassembled WGS sequence"/>
</dbReference>
<dbReference type="Pfam" id="PF00271">
    <property type="entry name" value="Helicase_C"/>
    <property type="match status" value="1"/>
</dbReference>
<keyword evidence="10" id="KW-0067">ATP-binding</keyword>
<keyword evidence="16" id="KW-1185">Reference proteome</keyword>
<keyword evidence="8" id="KW-0347">Helicase</keyword>
<dbReference type="Gene3D" id="3.40.50.300">
    <property type="entry name" value="P-loop containing nucleotide triphosphate hydrolases"/>
    <property type="match status" value="2"/>
</dbReference>
<dbReference type="InterPro" id="IPR027417">
    <property type="entry name" value="P-loop_NTPase"/>
</dbReference>
<evidence type="ECO:0000259" key="12">
    <source>
        <dbReference type="PROSITE" id="PS51192"/>
    </source>
</evidence>
<dbReference type="Gene3D" id="1.20.120.1750">
    <property type="match status" value="1"/>
</dbReference>
<evidence type="ECO:0000256" key="2">
    <source>
        <dbReference type="ARBA" id="ARBA00022723"/>
    </source>
</evidence>
<name>A0A0G4ESG2_VITBC</name>
<evidence type="ECO:0000256" key="10">
    <source>
        <dbReference type="ARBA" id="ARBA00022840"/>
    </source>
</evidence>
<dbReference type="CDD" id="cd18791">
    <property type="entry name" value="SF2_C_RHA"/>
    <property type="match status" value="1"/>
</dbReference>
<evidence type="ECO:0000256" key="7">
    <source>
        <dbReference type="ARBA" id="ARBA00022801"/>
    </source>
</evidence>
<keyword evidence="4" id="KW-0547">Nucleotide-binding</keyword>
<dbReference type="InterPro" id="IPR014001">
    <property type="entry name" value="Helicase_ATP-bd"/>
</dbReference>
<dbReference type="PROSITE" id="PS51192">
    <property type="entry name" value="HELICASE_ATP_BIND_1"/>
    <property type="match status" value="1"/>
</dbReference>
<dbReference type="GO" id="GO:0005524">
    <property type="term" value="F:ATP binding"/>
    <property type="evidence" value="ECO:0007669"/>
    <property type="project" value="UniProtKB-KW"/>
</dbReference>
<keyword evidence="5" id="KW-0863">Zinc-finger</keyword>
<dbReference type="GO" id="GO:0016787">
    <property type="term" value="F:hydrolase activity"/>
    <property type="evidence" value="ECO:0007669"/>
    <property type="project" value="UniProtKB-KW"/>
</dbReference>
<dbReference type="GO" id="GO:0034458">
    <property type="term" value="F:3'-5' RNA helicase activity"/>
    <property type="evidence" value="ECO:0007669"/>
    <property type="project" value="TreeGrafter"/>
</dbReference>
<evidence type="ECO:0008006" key="17">
    <source>
        <dbReference type="Google" id="ProtNLM"/>
    </source>
</evidence>
<evidence type="ECO:0000256" key="3">
    <source>
        <dbReference type="ARBA" id="ARBA00022737"/>
    </source>
</evidence>
<dbReference type="GO" id="GO:0016740">
    <property type="term" value="F:transferase activity"/>
    <property type="evidence" value="ECO:0007669"/>
    <property type="project" value="UniProtKB-KW"/>
</dbReference>
<organism evidence="15 16">
    <name type="scientific">Vitrella brassicaformis (strain CCMP3155)</name>
    <dbReference type="NCBI Taxonomy" id="1169540"/>
    <lineage>
        <taxon>Eukaryota</taxon>
        <taxon>Sar</taxon>
        <taxon>Alveolata</taxon>
        <taxon>Colpodellida</taxon>
        <taxon>Vitrellaceae</taxon>
        <taxon>Vitrella</taxon>
    </lineage>
</organism>
<dbReference type="CDD" id="cd22584">
    <property type="entry name" value="Rcat_RBR_unk"/>
    <property type="match status" value="1"/>
</dbReference>
<gene>
    <name evidence="15" type="ORF">Vbra_12992</name>
</gene>
<dbReference type="InterPro" id="IPR044066">
    <property type="entry name" value="TRIAD_supradom"/>
</dbReference>
<protein>
    <recommendedName>
        <fullName evidence="17">RNA helicase</fullName>
    </recommendedName>
</protein>
<evidence type="ECO:0000256" key="9">
    <source>
        <dbReference type="ARBA" id="ARBA00022833"/>
    </source>
</evidence>
<evidence type="ECO:0000256" key="6">
    <source>
        <dbReference type="ARBA" id="ARBA00022786"/>
    </source>
</evidence>
<dbReference type="CDD" id="cd20335">
    <property type="entry name" value="BRcat_RBR"/>
    <property type="match status" value="1"/>
</dbReference>
<feature type="domain" description="RING-type" evidence="14">
    <location>
        <begin position="1431"/>
        <end position="1644"/>
    </location>
</feature>
<feature type="compositionally biased region" description="Polar residues" evidence="11">
    <location>
        <begin position="1339"/>
        <end position="1352"/>
    </location>
</feature>
<evidence type="ECO:0000259" key="14">
    <source>
        <dbReference type="PROSITE" id="PS51873"/>
    </source>
</evidence>
<dbReference type="PROSITE" id="PS51873">
    <property type="entry name" value="TRIAD"/>
    <property type="match status" value="1"/>
</dbReference>
<dbReference type="OrthoDB" id="1684135at2759"/>
<dbReference type="SUPFAM" id="SSF52540">
    <property type="entry name" value="P-loop containing nucleoside triphosphate hydrolases"/>
    <property type="match status" value="1"/>
</dbReference>
<feature type="domain" description="Helicase C-terminal" evidence="13">
    <location>
        <begin position="387"/>
        <end position="566"/>
    </location>
</feature>
<dbReference type="GO" id="GO:0003723">
    <property type="term" value="F:RNA binding"/>
    <property type="evidence" value="ECO:0007669"/>
    <property type="project" value="TreeGrafter"/>
</dbReference>
<dbReference type="CDD" id="cd16448">
    <property type="entry name" value="RING-H2"/>
    <property type="match status" value="1"/>
</dbReference>
<sequence length="1644" mass="182095">MTSVDMDLPLYLQLAYLSRDGREEEAVELLRSAPDGDAVLPFDLFDTKQSALHFGLLHQQEALVYSLFRALLVHGLTPSLAASVVHHALSCLNLKAPSFDHEPTMMCVFAAETDDDNPNGPTAVMEYLWLAGASLEEKDRMVCMCLDFRTTADNRLPIYSKRSVLLEAIERHPVVIVTAQTGSGKSTQIIQYVSESAERFGLTPGTKMVVCTQPRKIAASMLAKRVGDEYGSPQSITVPKFPGCRVTSGRPPIAHFTTDSSLVNYCLANKNLDDYGVVIIDEAHERSLSTDLLIGLVKLAMEQRPDLRVVITSATLDTAKVASFFAKPGQSDPPIIEISGRTYPITVRYLTSASVVKPPAVLADPSGEPTIEHYSPVDNYREVARSALKELVVRLETEQQEGDDDASGHVLLFVPERADVDSIVRDLKNDLQGRRTLEIFGVHGGSKEEANELLMSKTPGVRKIVVATNIAETSLTIANTRHVIDTGLKKGVEFDARRSMQILKLSFITQSSAIQRAGRSGRTAPGTVYRLYLPEVYQAMCLSDEPEVKRSHLGLLLMKLKLKGVSSCLSFPFLDPPDQKSLEAAAESLYYAGCLMAKDPDAPLTPVGQQVAQMDTFDPLHSRALLKARELQAGAAAPNLPYGILISLTTLSNAYKIFPKSDKDRLKAYRDECGLHHGGDFQLLMHLYLEWYSRHSTADRPSPQPLERVQGNRWACRCEWCQKTGVQFWAMRQIYTELEEKLEGCVRAGQAVEASAAGLTPSDPEEQARLADQLAVAVSSAFAPNLCVRRGRWDFQIVRLKTKAFLERTSSVEAADLQWCVFTETFGTPTGKILIRNIMPITRDVITRAAPTFANQIDMADIERQTTVEKAIGPIASLGLETPSLRAFNEMDDVYVDFNDKAGLVTIITTREQVSLIEDSILDNERRLRETAGRETHHHTYAPGTRVVIGSGGDVKRVLLPYESNVLKVSLTGPTNRDHLTALRQQVETYLTQQAQVTQFRVQVRQSCILVLFDTCAALDMYASHLLAFLQQNSLGGRVEIVVPQGSSSVQESDVVITATGQGVGGVGAGEPVVASMRQLSDFVRCQDTHLVQVKFYTTGDPTPEDHRAFHDAFKRRTDLGDVMHGSYHFRSDAGFRKPNGHGYLYCSNQAAAQDLTRLNQQKGVIGTGPVFLKYLPSTTMLILRSLVEKSAVLEAIKQLDRHPSMPSMMLRVQRHPKMLGVTKILMRGSEADRQLARDNILSIFVGAALEMTAARGGFEALQCMTDKGWVEKHLTPIEKRWGVNISLDFRNSVIRIIGKEPEKTHAYRQLEALVDGLALEKLSIGNRRVRGALLRPRTVQSRPSSRQTGRQSAAEPNIPHLEDLQQQHGVQIVFLPARWAEGGEARFRIFGEEAKVRAVKDLLVRMDQEAADDRAAAPSLLSRRQGTRVPLPECPICLCEVEEKEAGLRLFCGHTYHQECLANQIQQAKEGQLPVVCHHDGCGKPISLPEIRRALKGDREQIESFFKAASQHYINTNSNTRFGVCLTTDCPQIYSLEDKDTKPIFRCNVCKSILCKKCGTPHDETLTCQEFKVDPTGVSKYLATVQSGGRLCPKCGTGIERSEGCKYVRCRCGTELCILCGHVCRTSHEEHSCRESGFAFLNR</sequence>
<dbReference type="GO" id="GO:0008270">
    <property type="term" value="F:zinc ion binding"/>
    <property type="evidence" value="ECO:0007669"/>
    <property type="project" value="UniProtKB-KW"/>
</dbReference>
<reference evidence="15 16" key="1">
    <citation type="submission" date="2014-11" db="EMBL/GenBank/DDBJ databases">
        <authorList>
            <person name="Zhu J."/>
            <person name="Qi W."/>
            <person name="Song R."/>
        </authorList>
    </citation>
    <scope>NUCLEOTIDE SEQUENCE [LARGE SCALE GENOMIC DNA]</scope>
</reference>
<evidence type="ECO:0000256" key="4">
    <source>
        <dbReference type="ARBA" id="ARBA00022741"/>
    </source>
</evidence>
<proteinExistence type="predicted"/>
<feature type="domain" description="Helicase ATP-binding" evidence="12">
    <location>
        <begin position="166"/>
        <end position="334"/>
    </location>
</feature>
<dbReference type="SMART" id="SM00490">
    <property type="entry name" value="HELICc"/>
    <property type="match status" value="1"/>
</dbReference>
<dbReference type="SMART" id="SM00487">
    <property type="entry name" value="DEXDc"/>
    <property type="match status" value="1"/>
</dbReference>
<evidence type="ECO:0000256" key="1">
    <source>
        <dbReference type="ARBA" id="ARBA00022679"/>
    </source>
</evidence>
<dbReference type="STRING" id="1169540.A0A0G4ESG2"/>
<evidence type="ECO:0000313" key="16">
    <source>
        <dbReference type="Proteomes" id="UP000041254"/>
    </source>
</evidence>
<evidence type="ECO:0000313" key="15">
    <source>
        <dbReference type="EMBL" id="CEM00857.1"/>
    </source>
</evidence>
<dbReference type="VEuPathDB" id="CryptoDB:Vbra_12992"/>
<evidence type="ECO:0000256" key="8">
    <source>
        <dbReference type="ARBA" id="ARBA00022806"/>
    </source>
</evidence>
<keyword evidence="7" id="KW-0378">Hydrolase</keyword>
<dbReference type="SUPFAM" id="SSF57850">
    <property type="entry name" value="RING/U-box"/>
    <property type="match status" value="2"/>
</dbReference>
<dbReference type="InterPro" id="IPR011545">
    <property type="entry name" value="DEAD/DEAH_box_helicase_dom"/>
</dbReference>
<dbReference type="InterPro" id="IPR002464">
    <property type="entry name" value="DNA/RNA_helicase_DEAH_CS"/>
</dbReference>
<evidence type="ECO:0000256" key="11">
    <source>
        <dbReference type="SAM" id="MobiDB-lite"/>
    </source>
</evidence>
<accession>A0A0G4ESG2</accession>
<keyword evidence="6" id="KW-0833">Ubl conjugation pathway</keyword>
<dbReference type="Gene3D" id="1.10.10.2130">
    <property type="entry name" value="DEAH helicase family, winged-helix domain"/>
    <property type="match status" value="1"/>
</dbReference>
<dbReference type="PANTHER" id="PTHR18934:SF91">
    <property type="entry name" value="PRE-MRNA-SPLICING FACTOR ATP-DEPENDENT RNA HELICASE PRP16"/>
    <property type="match status" value="1"/>
</dbReference>
<dbReference type="Pfam" id="PF00270">
    <property type="entry name" value="DEAD"/>
    <property type="match status" value="1"/>
</dbReference>
<keyword evidence="2" id="KW-0479">Metal-binding</keyword>
<dbReference type="EMBL" id="CDMY01000300">
    <property type="protein sequence ID" value="CEM00857.1"/>
    <property type="molecule type" value="Genomic_DNA"/>
</dbReference>
<dbReference type="PROSITE" id="PS00690">
    <property type="entry name" value="DEAH_ATP_HELICASE"/>
    <property type="match status" value="1"/>
</dbReference>
<dbReference type="InterPro" id="IPR013083">
    <property type="entry name" value="Znf_RING/FYVE/PHD"/>
</dbReference>
<evidence type="ECO:0000259" key="13">
    <source>
        <dbReference type="PROSITE" id="PS51194"/>
    </source>
</evidence>
<dbReference type="CDD" id="cd17917">
    <property type="entry name" value="DEXHc_RHA-like"/>
    <property type="match status" value="1"/>
</dbReference>
<dbReference type="InterPro" id="IPR001650">
    <property type="entry name" value="Helicase_C-like"/>
</dbReference>
<dbReference type="InterPro" id="IPR042035">
    <property type="entry name" value="DEAH_win-hel_dom"/>
</dbReference>
<feature type="region of interest" description="Disordered" evidence="11">
    <location>
        <begin position="1336"/>
        <end position="1358"/>
    </location>
</feature>
<evidence type="ECO:0000256" key="5">
    <source>
        <dbReference type="ARBA" id="ARBA00022771"/>
    </source>
</evidence>